<keyword evidence="3 4" id="KW-0727">SH2 domain</keyword>
<sequence>MGGNSTAAFSIGGYIGGTGGSSLGGSSAGAVGGAVASDLIPSTSMLNSTSSGIPYTCGTSWEEFSDRHARVAAADFAKACINYINGSLTPEEARNLSHRNFGQKFLESFAEHFEKEFFRRRNNLKVGNGALEESDYSEESPKIFHKAFFRRLSFKGLRKGKTLFHKSSDEEGNSKSNKKFAKIVVECRKDGIVNNLTPESLDQPTGTQKWEKCRLALVKAVGGYMLEFYMPPKAAKPRCGVFCFLISEARETTALEMPDRENTFVLKADNNMEYVIEAQNADDMRSWLATIRYCMRTPPTQQPTTDTEVMAAAMQTSPVIMNSNTNSMLNAVQNPQYHQQNAMGSNGNMAPSSSLSENALSTLQTGAADSAVPDTQCTAAGPDVPPRRGEQRLSSSSNIEPCDGLDPDSDLNVIDITNEMRQYPWFHGTLPRSDAARMVLQNEAQGHGFFLVRQSETRKGEFVLTFNFNGRAKHLRMTLSDKGQCRVQHLWFPSIQEMLEHFRHNPIPLESGGTSDVTLTEYIHNQGVPYNNNQINETTNGLTSALDNNGSSVTGGVGTGVGASTASVNGTSQQQQDPSPRHVR</sequence>
<dbReference type="EMBL" id="JRES01000091">
    <property type="protein sequence ID" value="KNC34193.1"/>
    <property type="molecule type" value="Genomic_DNA"/>
</dbReference>
<name>A0A0L0CPA1_LUCCU</name>
<feature type="compositionally biased region" description="Polar residues" evidence="5">
    <location>
        <begin position="569"/>
        <end position="578"/>
    </location>
</feature>
<dbReference type="InterPro" id="IPR036290">
    <property type="entry name" value="Phe_ZIP_sf"/>
</dbReference>
<protein>
    <recommendedName>
        <fullName evidence="10">SH2B adapter protein 1</fullName>
    </recommendedName>
</protein>
<dbReference type="InterPro" id="IPR036860">
    <property type="entry name" value="SH2_dom_sf"/>
</dbReference>
<evidence type="ECO:0000256" key="3">
    <source>
        <dbReference type="ARBA" id="ARBA00022999"/>
    </source>
</evidence>
<feature type="region of interest" description="Disordered" evidence="5">
    <location>
        <begin position="363"/>
        <end position="406"/>
    </location>
</feature>
<evidence type="ECO:0000256" key="1">
    <source>
        <dbReference type="ARBA" id="ARBA00010220"/>
    </source>
</evidence>
<dbReference type="PROSITE" id="PS50001">
    <property type="entry name" value="SH2"/>
    <property type="match status" value="1"/>
</dbReference>
<feature type="region of interest" description="Disordered" evidence="5">
    <location>
        <begin position="541"/>
        <end position="584"/>
    </location>
</feature>
<dbReference type="OMA" id="TQKWEKS"/>
<dbReference type="SMART" id="SM00252">
    <property type="entry name" value="SH2"/>
    <property type="match status" value="1"/>
</dbReference>
<dbReference type="Pfam" id="PF00169">
    <property type="entry name" value="PH"/>
    <property type="match status" value="1"/>
</dbReference>
<accession>A0A0L0CPA1</accession>
<dbReference type="CDD" id="cd01231">
    <property type="entry name" value="PH_SH2B_family"/>
    <property type="match status" value="1"/>
</dbReference>
<dbReference type="PRINTS" id="PR00401">
    <property type="entry name" value="SH2DOMAIN"/>
</dbReference>
<comment type="similarity">
    <text evidence="1">Belongs to the SH2B adapter family.</text>
</comment>
<evidence type="ECO:0000259" key="6">
    <source>
        <dbReference type="PROSITE" id="PS50001"/>
    </source>
</evidence>
<evidence type="ECO:0000313" key="9">
    <source>
        <dbReference type="Proteomes" id="UP000037069"/>
    </source>
</evidence>
<dbReference type="InterPro" id="IPR030523">
    <property type="entry name" value="SH2B"/>
</dbReference>
<evidence type="ECO:0000256" key="4">
    <source>
        <dbReference type="PROSITE-ProRule" id="PRU00191"/>
    </source>
</evidence>
<dbReference type="SUPFAM" id="SSF109805">
    <property type="entry name" value="Phenylalanine zipper"/>
    <property type="match status" value="1"/>
</dbReference>
<dbReference type="CDD" id="cd10346">
    <property type="entry name" value="SH2_SH2B_family"/>
    <property type="match status" value="1"/>
</dbReference>
<comment type="caution">
    <text evidence="8">The sequence shown here is derived from an EMBL/GenBank/DDBJ whole genome shotgun (WGS) entry which is preliminary data.</text>
</comment>
<feature type="domain" description="SH2" evidence="6">
    <location>
        <begin position="425"/>
        <end position="523"/>
    </location>
</feature>
<dbReference type="Proteomes" id="UP000037069">
    <property type="component" value="Unassembled WGS sequence"/>
</dbReference>
<dbReference type="OrthoDB" id="10047184at2759"/>
<reference evidence="8 9" key="1">
    <citation type="journal article" date="2015" name="Nat. Commun.">
        <title>Lucilia cuprina genome unlocks parasitic fly biology to underpin future interventions.</title>
        <authorList>
            <person name="Anstead C.A."/>
            <person name="Korhonen P.K."/>
            <person name="Young N.D."/>
            <person name="Hall R.S."/>
            <person name="Jex A.R."/>
            <person name="Murali S.C."/>
            <person name="Hughes D.S."/>
            <person name="Lee S.F."/>
            <person name="Perry T."/>
            <person name="Stroehlein A.J."/>
            <person name="Ansell B.R."/>
            <person name="Breugelmans B."/>
            <person name="Hofmann A."/>
            <person name="Qu J."/>
            <person name="Dugan S."/>
            <person name="Lee S.L."/>
            <person name="Chao H."/>
            <person name="Dinh H."/>
            <person name="Han Y."/>
            <person name="Doddapaneni H.V."/>
            <person name="Worley K.C."/>
            <person name="Muzny D.M."/>
            <person name="Ioannidis P."/>
            <person name="Waterhouse R.M."/>
            <person name="Zdobnov E.M."/>
            <person name="James P.J."/>
            <person name="Bagnall N.H."/>
            <person name="Kotze A.C."/>
            <person name="Gibbs R.A."/>
            <person name="Richards S."/>
            <person name="Batterham P."/>
            <person name="Gasser R.B."/>
        </authorList>
    </citation>
    <scope>NUCLEOTIDE SEQUENCE [LARGE SCALE GENOMIC DNA]</scope>
    <source>
        <strain evidence="8 9">LS</strain>
        <tissue evidence="8">Full body</tissue>
    </source>
</reference>
<dbReference type="Gene3D" id="2.30.29.30">
    <property type="entry name" value="Pleckstrin-homology domain (PH domain)/Phosphotyrosine-binding domain (PTB)"/>
    <property type="match status" value="1"/>
</dbReference>
<dbReference type="InterPro" id="IPR015012">
    <property type="entry name" value="Phe_ZIP"/>
</dbReference>
<dbReference type="Pfam" id="PF00017">
    <property type="entry name" value="SH2"/>
    <property type="match status" value="1"/>
</dbReference>
<feature type="compositionally biased region" description="Polar residues" evidence="5">
    <location>
        <begin position="363"/>
        <end position="378"/>
    </location>
</feature>
<dbReference type="InterPro" id="IPR035057">
    <property type="entry name" value="SH2B1_SH2"/>
</dbReference>
<evidence type="ECO:0000313" key="8">
    <source>
        <dbReference type="EMBL" id="KNC34193.1"/>
    </source>
</evidence>
<dbReference type="GO" id="GO:0005886">
    <property type="term" value="C:plasma membrane"/>
    <property type="evidence" value="ECO:0007669"/>
    <property type="project" value="TreeGrafter"/>
</dbReference>
<evidence type="ECO:0008006" key="10">
    <source>
        <dbReference type="Google" id="ProtNLM"/>
    </source>
</evidence>
<dbReference type="Gene3D" id="6.10.140.110">
    <property type="match status" value="1"/>
</dbReference>
<organism evidence="8 9">
    <name type="scientific">Lucilia cuprina</name>
    <name type="common">Green bottle fly</name>
    <name type="synonym">Australian sheep blowfly</name>
    <dbReference type="NCBI Taxonomy" id="7375"/>
    <lineage>
        <taxon>Eukaryota</taxon>
        <taxon>Metazoa</taxon>
        <taxon>Ecdysozoa</taxon>
        <taxon>Arthropoda</taxon>
        <taxon>Hexapoda</taxon>
        <taxon>Insecta</taxon>
        <taxon>Pterygota</taxon>
        <taxon>Neoptera</taxon>
        <taxon>Endopterygota</taxon>
        <taxon>Diptera</taxon>
        <taxon>Brachycera</taxon>
        <taxon>Muscomorpha</taxon>
        <taxon>Oestroidea</taxon>
        <taxon>Calliphoridae</taxon>
        <taxon>Luciliinae</taxon>
        <taxon>Lucilia</taxon>
    </lineage>
</organism>
<dbReference type="STRING" id="7375.A0A0L0CPA1"/>
<keyword evidence="2" id="KW-0597">Phosphoprotein</keyword>
<dbReference type="Gene3D" id="3.30.505.10">
    <property type="entry name" value="SH2 domain"/>
    <property type="match status" value="1"/>
</dbReference>
<evidence type="ECO:0000256" key="5">
    <source>
        <dbReference type="SAM" id="MobiDB-lite"/>
    </source>
</evidence>
<dbReference type="InterPro" id="IPR011993">
    <property type="entry name" value="PH-like_dom_sf"/>
</dbReference>
<keyword evidence="9" id="KW-1185">Reference proteome</keyword>
<dbReference type="FunFam" id="2.30.29.30:FF:000354">
    <property type="entry name" value="Lnk, isoform D"/>
    <property type="match status" value="1"/>
</dbReference>
<dbReference type="InterPro" id="IPR000980">
    <property type="entry name" value="SH2"/>
</dbReference>
<dbReference type="AlphaFoldDB" id="A0A0L0CPA1"/>
<dbReference type="InterPro" id="IPR001849">
    <property type="entry name" value="PH_domain"/>
</dbReference>
<evidence type="ECO:0000256" key="2">
    <source>
        <dbReference type="ARBA" id="ARBA00022553"/>
    </source>
</evidence>
<dbReference type="GO" id="GO:0005068">
    <property type="term" value="F:transmembrane receptor protein tyrosine kinase adaptor activity"/>
    <property type="evidence" value="ECO:0007669"/>
    <property type="project" value="TreeGrafter"/>
</dbReference>
<evidence type="ECO:0000259" key="7">
    <source>
        <dbReference type="PROSITE" id="PS50003"/>
    </source>
</evidence>
<dbReference type="GO" id="GO:0035556">
    <property type="term" value="P:intracellular signal transduction"/>
    <property type="evidence" value="ECO:0007669"/>
    <property type="project" value="TreeGrafter"/>
</dbReference>
<gene>
    <name evidence="8" type="ORF">FF38_10105</name>
</gene>
<dbReference type="Pfam" id="PF08916">
    <property type="entry name" value="Phe_ZIP"/>
    <property type="match status" value="1"/>
</dbReference>
<dbReference type="SUPFAM" id="SSF55550">
    <property type="entry name" value="SH2 domain"/>
    <property type="match status" value="1"/>
</dbReference>
<proteinExistence type="inferred from homology"/>
<dbReference type="FunFam" id="3.30.505.10:FF:000008">
    <property type="entry name" value="SH2B adapter protein 1 isoform 2"/>
    <property type="match status" value="1"/>
</dbReference>
<dbReference type="PANTHER" id="PTHR10872">
    <property type="entry name" value="SH2B ADAPTER PROTEIN"/>
    <property type="match status" value="1"/>
</dbReference>
<dbReference type="SUPFAM" id="SSF50729">
    <property type="entry name" value="PH domain-like"/>
    <property type="match status" value="1"/>
</dbReference>
<dbReference type="PANTHER" id="PTHR10872:SF2">
    <property type="entry name" value="LNK, ISOFORM D"/>
    <property type="match status" value="1"/>
</dbReference>
<feature type="domain" description="PH" evidence="7">
    <location>
        <begin position="186"/>
        <end position="296"/>
    </location>
</feature>
<dbReference type="PROSITE" id="PS50003">
    <property type="entry name" value="PH_DOMAIN"/>
    <property type="match status" value="1"/>
</dbReference>